<reference evidence="2" key="1">
    <citation type="submission" date="2020-05" db="EMBL/GenBank/DDBJ databases">
        <authorList>
            <person name="Chiriac C."/>
            <person name="Salcher M."/>
            <person name="Ghai R."/>
            <person name="Kavagutti S V."/>
        </authorList>
    </citation>
    <scope>NUCLEOTIDE SEQUENCE</scope>
</reference>
<protein>
    <submittedName>
        <fullName evidence="2">Unannotated protein</fullName>
    </submittedName>
</protein>
<dbReference type="EMBL" id="CAFBMQ010000209">
    <property type="protein sequence ID" value="CAB4919620.1"/>
    <property type="molecule type" value="Genomic_DNA"/>
</dbReference>
<dbReference type="AlphaFoldDB" id="A0A6J7HTP0"/>
<gene>
    <name evidence="2" type="ORF">UFOPK3609_01321</name>
</gene>
<sequence length="72" mass="7322">MSTLPTTTDTPSDTPTTTPAEDPGQALCPVCPHPLSAHDRISARYCAASADQVARGVLTNPGCSCPAGQPNT</sequence>
<dbReference type="NCBIfam" id="NF038206">
    <property type="entry name" value="RGCVC_fam"/>
    <property type="match status" value="1"/>
</dbReference>
<feature type="compositionally biased region" description="Low complexity" evidence="1">
    <location>
        <begin position="1"/>
        <end position="19"/>
    </location>
</feature>
<evidence type="ECO:0000256" key="1">
    <source>
        <dbReference type="SAM" id="MobiDB-lite"/>
    </source>
</evidence>
<proteinExistence type="predicted"/>
<organism evidence="2">
    <name type="scientific">freshwater metagenome</name>
    <dbReference type="NCBI Taxonomy" id="449393"/>
    <lineage>
        <taxon>unclassified sequences</taxon>
        <taxon>metagenomes</taxon>
        <taxon>ecological metagenomes</taxon>
    </lineage>
</organism>
<accession>A0A6J7HTP0</accession>
<feature type="region of interest" description="Disordered" evidence="1">
    <location>
        <begin position="1"/>
        <end position="26"/>
    </location>
</feature>
<name>A0A6J7HTP0_9ZZZZ</name>
<evidence type="ECO:0000313" key="2">
    <source>
        <dbReference type="EMBL" id="CAB4919620.1"/>
    </source>
</evidence>